<evidence type="ECO:0000259" key="6">
    <source>
        <dbReference type="Pfam" id="PF04932"/>
    </source>
</evidence>
<evidence type="ECO:0000313" key="8">
    <source>
        <dbReference type="Proteomes" id="UP000292209"/>
    </source>
</evidence>
<keyword evidence="8" id="KW-1185">Reference proteome</keyword>
<sequence>MNPKFNKFDYFLTFIFLLITSKGTFITQSNIIWGIFLLVLISYSFYMKRVFKEDLLVFFYFMVGYLLLIFVRNYTINFLPFSSLISDIIFLFKFILLSYAFCLALKENLFYQFSTVVYHLTLISLVFYSVQLLGGGNFLFSLGRTVMGVLPPINDITDTYSNIIVFTYDRIHSIRNSGFAWEPGAFGCFLVFAIYFHLLQNDFKLDKRFFILSIALATTLSTTAFVSYAVLSLFIYRQKGGSWNMGLVALFTIMALAFIYLPFLGDKITQTYKEDLEKLEDFESIKFDLQYYLENGGEVKMNRFSSAVFTYRHLKEKLILGVGNTYGDIPSTVYEVPISNFNLSNSIFDFMARFGLVGLLFLLFQVGRLAFIKFGSYEASFYQIVIFLGLGFGEPIFALPLGLIFIFIPYLCVGFEEEDDEEQEIGA</sequence>
<dbReference type="InterPro" id="IPR007016">
    <property type="entry name" value="O-antigen_ligase-rel_domated"/>
</dbReference>
<feature type="transmembrane region" description="Helical" evidence="5">
    <location>
        <begin position="81"/>
        <end position="105"/>
    </location>
</feature>
<gene>
    <name evidence="7" type="ORF">BC751_2585</name>
</gene>
<feature type="transmembrane region" description="Helical" evidence="5">
    <location>
        <begin position="7"/>
        <end position="25"/>
    </location>
</feature>
<name>A0A4Q7PBD1_9BACT</name>
<dbReference type="Pfam" id="PF04932">
    <property type="entry name" value="Wzy_C"/>
    <property type="match status" value="1"/>
</dbReference>
<keyword evidence="4 5" id="KW-0472">Membrane</keyword>
<feature type="transmembrane region" description="Helical" evidence="5">
    <location>
        <begin position="350"/>
        <end position="372"/>
    </location>
</feature>
<evidence type="ECO:0000256" key="2">
    <source>
        <dbReference type="ARBA" id="ARBA00022692"/>
    </source>
</evidence>
<keyword evidence="3 5" id="KW-1133">Transmembrane helix</keyword>
<evidence type="ECO:0000256" key="4">
    <source>
        <dbReference type="ARBA" id="ARBA00023136"/>
    </source>
</evidence>
<reference evidence="7 8" key="1">
    <citation type="submission" date="2019-02" db="EMBL/GenBank/DDBJ databases">
        <title>Genomic Encyclopedia of Archaeal and Bacterial Type Strains, Phase II (KMG-II): from individual species to whole genera.</title>
        <authorList>
            <person name="Goeker M."/>
        </authorList>
    </citation>
    <scope>NUCLEOTIDE SEQUENCE [LARGE SCALE GENOMIC DNA]</scope>
    <source>
        <strain evidence="7 8">DSM 21411</strain>
    </source>
</reference>
<feature type="transmembrane region" description="Helical" evidence="5">
    <location>
        <begin position="210"/>
        <end position="236"/>
    </location>
</feature>
<feature type="transmembrane region" description="Helical" evidence="5">
    <location>
        <begin position="117"/>
        <end position="140"/>
    </location>
</feature>
<feature type="transmembrane region" description="Helical" evidence="5">
    <location>
        <begin position="384"/>
        <end position="408"/>
    </location>
</feature>
<dbReference type="GO" id="GO:0016020">
    <property type="term" value="C:membrane"/>
    <property type="evidence" value="ECO:0007669"/>
    <property type="project" value="UniProtKB-SubCell"/>
</dbReference>
<evidence type="ECO:0000256" key="3">
    <source>
        <dbReference type="ARBA" id="ARBA00022989"/>
    </source>
</evidence>
<dbReference type="AlphaFoldDB" id="A0A4Q7PBD1"/>
<evidence type="ECO:0000256" key="5">
    <source>
        <dbReference type="SAM" id="Phobius"/>
    </source>
</evidence>
<feature type="transmembrane region" description="Helical" evidence="5">
    <location>
        <begin position="179"/>
        <end position="198"/>
    </location>
</feature>
<comment type="subcellular location">
    <subcellularLocation>
        <location evidence="1">Membrane</location>
        <topology evidence="1">Multi-pass membrane protein</topology>
    </subcellularLocation>
</comment>
<evidence type="ECO:0000313" key="7">
    <source>
        <dbReference type="EMBL" id="RZS96988.1"/>
    </source>
</evidence>
<evidence type="ECO:0000256" key="1">
    <source>
        <dbReference type="ARBA" id="ARBA00004141"/>
    </source>
</evidence>
<dbReference type="Proteomes" id="UP000292209">
    <property type="component" value="Unassembled WGS sequence"/>
</dbReference>
<protein>
    <recommendedName>
        <fullName evidence="6">O-antigen ligase-related domain-containing protein</fullName>
    </recommendedName>
</protein>
<organism evidence="7 8">
    <name type="scientific">Cecembia calidifontis</name>
    <dbReference type="NCBI Taxonomy" id="1187080"/>
    <lineage>
        <taxon>Bacteria</taxon>
        <taxon>Pseudomonadati</taxon>
        <taxon>Bacteroidota</taxon>
        <taxon>Cytophagia</taxon>
        <taxon>Cytophagales</taxon>
        <taxon>Cyclobacteriaceae</taxon>
        <taxon>Cecembia</taxon>
    </lineage>
</organism>
<proteinExistence type="predicted"/>
<accession>A0A4Q7PBD1</accession>
<feature type="transmembrane region" description="Helical" evidence="5">
    <location>
        <begin position="242"/>
        <end position="263"/>
    </location>
</feature>
<comment type="caution">
    <text evidence="7">The sequence shown here is derived from an EMBL/GenBank/DDBJ whole genome shotgun (WGS) entry which is preliminary data.</text>
</comment>
<feature type="transmembrane region" description="Helical" evidence="5">
    <location>
        <begin position="55"/>
        <end position="75"/>
    </location>
</feature>
<dbReference type="EMBL" id="SGXG01000001">
    <property type="protein sequence ID" value="RZS96988.1"/>
    <property type="molecule type" value="Genomic_DNA"/>
</dbReference>
<feature type="domain" description="O-antigen ligase-related" evidence="6">
    <location>
        <begin position="209"/>
        <end position="363"/>
    </location>
</feature>
<keyword evidence="2 5" id="KW-0812">Transmembrane</keyword>